<evidence type="ECO:0000313" key="2">
    <source>
        <dbReference type="Proteomes" id="UP000280834"/>
    </source>
</evidence>
<name>A0A3P7W9E8_9BILA</name>
<accession>A0A3P7W9E8</accession>
<gene>
    <name evidence="1" type="ORF">BTMF_LOCUS11645</name>
</gene>
<protein>
    <submittedName>
        <fullName evidence="1">Uncharacterized protein</fullName>
    </submittedName>
</protein>
<organism evidence="1 2">
    <name type="scientific">Brugia timori</name>
    <dbReference type="NCBI Taxonomy" id="42155"/>
    <lineage>
        <taxon>Eukaryota</taxon>
        <taxon>Metazoa</taxon>
        <taxon>Ecdysozoa</taxon>
        <taxon>Nematoda</taxon>
        <taxon>Chromadorea</taxon>
        <taxon>Rhabditida</taxon>
        <taxon>Spirurina</taxon>
        <taxon>Spiruromorpha</taxon>
        <taxon>Filarioidea</taxon>
        <taxon>Onchocercidae</taxon>
        <taxon>Brugia</taxon>
    </lineage>
</organism>
<evidence type="ECO:0000313" key="1">
    <source>
        <dbReference type="EMBL" id="VDO39793.1"/>
    </source>
</evidence>
<reference evidence="1 2" key="1">
    <citation type="submission" date="2018-11" db="EMBL/GenBank/DDBJ databases">
        <authorList>
            <consortium name="Pathogen Informatics"/>
        </authorList>
    </citation>
    <scope>NUCLEOTIDE SEQUENCE [LARGE SCALE GENOMIC DNA]</scope>
</reference>
<dbReference type="AlphaFoldDB" id="A0A3P7W9E8"/>
<keyword evidence="2" id="KW-1185">Reference proteome</keyword>
<proteinExistence type="predicted"/>
<dbReference type="EMBL" id="UZAG01018484">
    <property type="protein sequence ID" value="VDO39793.1"/>
    <property type="molecule type" value="Genomic_DNA"/>
</dbReference>
<sequence>MKAYSPTEHQYSIRAELLTIKTINPDSILNHVVEIKQSVHDLSNYYKKFFTGVRDPYFAKTSLLFSKISIPGVDAFEAFTGASLNELIGLERVVNFEMWQRSHCRPIWHAKKYCKVARDV</sequence>
<dbReference type="Proteomes" id="UP000280834">
    <property type="component" value="Unassembled WGS sequence"/>
</dbReference>